<dbReference type="Pfam" id="PF07690">
    <property type="entry name" value="MFS_1"/>
    <property type="match status" value="1"/>
</dbReference>
<feature type="transmembrane region" description="Helical" evidence="6">
    <location>
        <begin position="403"/>
        <end position="423"/>
    </location>
</feature>
<evidence type="ECO:0000256" key="5">
    <source>
        <dbReference type="ARBA" id="ARBA00023136"/>
    </source>
</evidence>
<feature type="transmembrane region" description="Helical" evidence="6">
    <location>
        <begin position="60"/>
        <end position="81"/>
    </location>
</feature>
<dbReference type="InterPro" id="IPR020846">
    <property type="entry name" value="MFS_dom"/>
</dbReference>
<feature type="transmembrane region" description="Helical" evidence="6">
    <location>
        <begin position="112"/>
        <end position="135"/>
    </location>
</feature>
<dbReference type="FunFam" id="1.20.1250.20:FF:000018">
    <property type="entry name" value="MFS transporter permease"/>
    <property type="match status" value="1"/>
</dbReference>
<dbReference type="EMBL" id="AP019782">
    <property type="protein sequence ID" value="BBL71905.1"/>
    <property type="molecule type" value="Genomic_DNA"/>
</dbReference>
<dbReference type="AlphaFoldDB" id="A0A8D4VT96"/>
<feature type="transmembrane region" description="Helical" evidence="6">
    <location>
        <begin position="339"/>
        <end position="358"/>
    </location>
</feature>
<dbReference type="PANTHER" id="PTHR43791">
    <property type="entry name" value="PERMEASE-RELATED"/>
    <property type="match status" value="1"/>
</dbReference>
<evidence type="ECO:0000256" key="1">
    <source>
        <dbReference type="ARBA" id="ARBA00004141"/>
    </source>
</evidence>
<dbReference type="CDD" id="cd17319">
    <property type="entry name" value="MFS_ExuT_GudP_like"/>
    <property type="match status" value="1"/>
</dbReference>
<keyword evidence="4 6" id="KW-1133">Transmembrane helix</keyword>
<feature type="transmembrane region" description="Helical" evidence="6">
    <location>
        <begin position="370"/>
        <end position="391"/>
    </location>
</feature>
<keyword evidence="5 6" id="KW-0472">Membrane</keyword>
<evidence type="ECO:0000313" key="9">
    <source>
        <dbReference type="Proteomes" id="UP000824988"/>
    </source>
</evidence>
<keyword evidence="3 6" id="KW-0812">Transmembrane</keyword>
<sequence>MPPLDHPDDLENALFRKISRRLLPFLFLLYVVAYLDRVNIGFAKLQMNADLGFSDTVYGVGAGVFFLGYFLFEVPSGLILHRVGARRWIARVVAMWGLISAATLWVDTPASFYALRFLLGLGEAGFFPGIIYYLTLWYPSARRAQTVAVFMAAVPVAGVLGGPLSGWVMTALDGAQGLRGWQWLFLAEGLPAVLLGLFTWFWLDDGPAHARWLTREEKARLLACLARDEDGAARHTAFGAAVKSPRVWALALLYFLLVVGLYGISFWMPQIVHDLDRGSYAATGLLSAIPYLAAALGMVWLGRSSDRRGERRWHLAGCALAGALGFAATMVWADSLAGSLAALSVAALGVTAAVAVFWPLPTAMLSGRAAAGGIALINSLGNLGGYASPAALGWLKDLTGCMASGLLLLAAALLGAAWLVLGLTRGRR</sequence>
<evidence type="ECO:0000256" key="4">
    <source>
        <dbReference type="ARBA" id="ARBA00022989"/>
    </source>
</evidence>
<feature type="transmembrane region" description="Helical" evidence="6">
    <location>
        <begin position="22"/>
        <end position="40"/>
    </location>
</feature>
<dbReference type="RefSeq" id="WP_221047252.1">
    <property type="nucleotide sequence ID" value="NZ_AP019782.1"/>
</dbReference>
<proteinExistence type="predicted"/>
<feature type="transmembrane region" description="Helical" evidence="6">
    <location>
        <begin position="147"/>
        <end position="169"/>
    </location>
</feature>
<dbReference type="KEGG" id="moz:MoryE10_25110"/>
<organism evidence="8 9">
    <name type="scientific">Methylogaea oryzae</name>
    <dbReference type="NCBI Taxonomy" id="1295382"/>
    <lineage>
        <taxon>Bacteria</taxon>
        <taxon>Pseudomonadati</taxon>
        <taxon>Pseudomonadota</taxon>
        <taxon>Gammaproteobacteria</taxon>
        <taxon>Methylococcales</taxon>
        <taxon>Methylococcaceae</taxon>
        <taxon>Methylogaea</taxon>
    </lineage>
</organism>
<dbReference type="PROSITE" id="PS50850">
    <property type="entry name" value="MFS"/>
    <property type="match status" value="1"/>
</dbReference>
<dbReference type="GO" id="GO:0016020">
    <property type="term" value="C:membrane"/>
    <property type="evidence" value="ECO:0007669"/>
    <property type="project" value="UniProtKB-SubCell"/>
</dbReference>
<dbReference type="Proteomes" id="UP000824988">
    <property type="component" value="Chromosome"/>
</dbReference>
<evidence type="ECO:0000256" key="2">
    <source>
        <dbReference type="ARBA" id="ARBA00022448"/>
    </source>
</evidence>
<feature type="domain" description="Major facilitator superfamily (MFS) profile" evidence="7">
    <location>
        <begin position="22"/>
        <end position="428"/>
    </location>
</feature>
<feature type="transmembrane region" description="Helical" evidence="6">
    <location>
        <begin position="88"/>
        <end position="106"/>
    </location>
</feature>
<evidence type="ECO:0000256" key="6">
    <source>
        <dbReference type="SAM" id="Phobius"/>
    </source>
</evidence>
<evidence type="ECO:0000256" key="3">
    <source>
        <dbReference type="ARBA" id="ARBA00022692"/>
    </source>
</evidence>
<dbReference type="InterPro" id="IPR011701">
    <property type="entry name" value="MFS"/>
</dbReference>
<dbReference type="GO" id="GO:0022857">
    <property type="term" value="F:transmembrane transporter activity"/>
    <property type="evidence" value="ECO:0007669"/>
    <property type="project" value="InterPro"/>
</dbReference>
<accession>A0A8D4VT96</accession>
<keyword evidence="2" id="KW-0813">Transport</keyword>
<evidence type="ECO:0000259" key="7">
    <source>
        <dbReference type="PROSITE" id="PS50850"/>
    </source>
</evidence>
<dbReference type="PANTHER" id="PTHR43791:SF36">
    <property type="entry name" value="TRANSPORTER, PUTATIVE (AFU_ORTHOLOGUE AFUA_6G08340)-RELATED"/>
    <property type="match status" value="1"/>
</dbReference>
<feature type="transmembrane region" description="Helical" evidence="6">
    <location>
        <begin position="313"/>
        <end position="333"/>
    </location>
</feature>
<gene>
    <name evidence="8" type="ORF">MoryE10_25110</name>
</gene>
<evidence type="ECO:0000313" key="8">
    <source>
        <dbReference type="EMBL" id="BBL71905.1"/>
    </source>
</evidence>
<keyword evidence="9" id="KW-1185">Reference proteome</keyword>
<protein>
    <submittedName>
        <fullName evidence="8">Permease</fullName>
    </submittedName>
</protein>
<name>A0A8D4VT96_9GAMM</name>
<feature type="transmembrane region" description="Helical" evidence="6">
    <location>
        <begin position="280"/>
        <end position="301"/>
    </location>
</feature>
<feature type="transmembrane region" description="Helical" evidence="6">
    <location>
        <begin position="181"/>
        <end position="203"/>
    </location>
</feature>
<reference evidence="8" key="1">
    <citation type="submission" date="2019-06" db="EMBL/GenBank/DDBJ databases">
        <title>Complete genome sequence of Methylogaea oryzae strain JCM16910.</title>
        <authorList>
            <person name="Asakawa S."/>
        </authorList>
    </citation>
    <scope>NUCLEOTIDE SEQUENCE</scope>
    <source>
        <strain evidence="8">E10</strain>
    </source>
</reference>
<comment type="subcellular location">
    <subcellularLocation>
        <location evidence="1">Membrane</location>
        <topology evidence="1">Multi-pass membrane protein</topology>
    </subcellularLocation>
</comment>
<feature type="transmembrane region" description="Helical" evidence="6">
    <location>
        <begin position="247"/>
        <end position="268"/>
    </location>
</feature>